<protein>
    <submittedName>
        <fullName evidence="1">Outer membrane protein beta-barrel domain-containing protein</fullName>
    </submittedName>
</protein>
<dbReference type="AlphaFoldDB" id="A0A1G5WC30"/>
<keyword evidence="2" id="KW-1185">Reference proteome</keyword>
<name>A0A1G5WC30_9BACT</name>
<dbReference type="EMBL" id="FMXE01000006">
    <property type="protein sequence ID" value="SDA55484.1"/>
    <property type="molecule type" value="Genomic_DNA"/>
</dbReference>
<evidence type="ECO:0000313" key="1">
    <source>
        <dbReference type="EMBL" id="SDA55484.1"/>
    </source>
</evidence>
<sequence>MAKISPMETTITHARFHVAIKNNINHMKKYLLLFCLMALVQVAFASSLKDYPVLTESGIQKDSVVVEFGKSGKVVIIVESKEDFEKLKLMNINQIISELDLEENKETGELTIVEIKKRDGSVKEVVKVHENGGSTEVKVGGMRVYVDESGDNTRVKVETGTKKHSDPPFRSYFNLDLGVNNVLENGSFPTSDKPYAVKGWGSWMVGLNWMATQRISKGFHWDFGIGFQFYNFKFENRDFQAVRGEEAIDFLQRTDVNGFKSKLSSSYLTAMTMLELDFGKMNDKGHKGMRIAAGPYVGYRLGGQSKFVYEEINGSGRRKDKEATGLYLENLRYGIRGELGIGRVNFFTTYDLNELFQAGKGPSLNPITFGIVF</sequence>
<proteinExistence type="predicted"/>
<dbReference type="Proteomes" id="UP000198756">
    <property type="component" value="Unassembled WGS sequence"/>
</dbReference>
<evidence type="ECO:0000313" key="2">
    <source>
        <dbReference type="Proteomes" id="UP000198756"/>
    </source>
</evidence>
<gene>
    <name evidence="1" type="ORF">SAMN03080617_01004</name>
</gene>
<reference evidence="2" key="1">
    <citation type="submission" date="2016-10" db="EMBL/GenBank/DDBJ databases">
        <authorList>
            <person name="Varghese N."/>
            <person name="Submissions S."/>
        </authorList>
    </citation>
    <scope>NUCLEOTIDE SEQUENCE [LARGE SCALE GENOMIC DNA]</scope>
    <source>
        <strain evidence="2">DSM 22703</strain>
    </source>
</reference>
<organism evidence="1 2">
    <name type="scientific">Algoriphagus alkaliphilus</name>
    <dbReference type="NCBI Taxonomy" id="279824"/>
    <lineage>
        <taxon>Bacteria</taxon>
        <taxon>Pseudomonadati</taxon>
        <taxon>Bacteroidota</taxon>
        <taxon>Cytophagia</taxon>
        <taxon>Cytophagales</taxon>
        <taxon>Cyclobacteriaceae</taxon>
        <taxon>Algoriphagus</taxon>
    </lineage>
</organism>
<dbReference type="STRING" id="279824.SAMN03080617_01004"/>
<accession>A0A1G5WC30</accession>